<evidence type="ECO:0000313" key="3">
    <source>
        <dbReference type="Proteomes" id="UP000044071"/>
    </source>
</evidence>
<dbReference type="AlphaFoldDB" id="A0A078KY09"/>
<keyword evidence="3" id="KW-1185">Reference proteome</keyword>
<evidence type="ECO:0000313" key="2">
    <source>
        <dbReference type="EMBL" id="CDZ79300.1"/>
    </source>
</evidence>
<dbReference type="OrthoDB" id="5848566at2"/>
<keyword evidence="1" id="KW-0732">Signal</keyword>
<protein>
    <submittedName>
        <fullName evidence="2">Uncharacterized protein</fullName>
    </submittedName>
</protein>
<feature type="signal peptide" evidence="1">
    <location>
        <begin position="1"/>
        <end position="25"/>
    </location>
</feature>
<proteinExistence type="predicted"/>
<evidence type="ECO:0000256" key="1">
    <source>
        <dbReference type="SAM" id="SignalP"/>
    </source>
</evidence>
<dbReference type="Proteomes" id="UP000044071">
    <property type="component" value="Unassembled WGS sequence"/>
</dbReference>
<sequence length="348" mass="39716">MVFFRQIICTSILLLSFGVIQTTKAEETDQFTLPPTPLVDIGPTASHKLAGILEKVMDQTNGEIQALLPKAQTSRHAATQLAERRRDAYLIELIYKEVGIGLPVSTFERWLQRGSFPQNLQPMRYAAIWPWKTVYWMVISQFPGTLFLLSPTINMYGHYFGTDKVGHFFQQGRGYYKNYMWLLAQGKSAAQARAAIISRGQNQESGLYGTMINGIFSNADLSANYAGWKFYMNLTHTVKIGGKSYPPILVLKGDKWEFAPYIDKDNLLKPYVNDNLNEALNPAHYFFLRSVIRRNIKKRCAEWIQRNKITHETVQIKLAETSQWRGENYGHWLPAKDAVTLDSCFGGK</sequence>
<accession>A0A078KY09</accession>
<organism evidence="2 3">
    <name type="scientific">Legionella massiliensis</name>
    <dbReference type="NCBI Taxonomy" id="1034943"/>
    <lineage>
        <taxon>Bacteria</taxon>
        <taxon>Pseudomonadati</taxon>
        <taxon>Pseudomonadota</taxon>
        <taxon>Gammaproteobacteria</taxon>
        <taxon>Legionellales</taxon>
        <taxon>Legionellaceae</taxon>
        <taxon>Legionella</taxon>
    </lineage>
</organism>
<reference evidence="2 3" key="1">
    <citation type="submission" date="2014-06" db="EMBL/GenBank/DDBJ databases">
        <authorList>
            <person name="Urmite Genomes Urmite Genomes"/>
        </authorList>
    </citation>
    <scope>NUCLEOTIDE SEQUENCE [LARGE SCALE GENOMIC DNA]</scope>
</reference>
<dbReference type="eggNOG" id="ENOG50338F9">
    <property type="taxonomic scope" value="Bacteria"/>
</dbReference>
<dbReference type="EMBL" id="CCSB01000004">
    <property type="protein sequence ID" value="CDZ79300.1"/>
    <property type="molecule type" value="Genomic_DNA"/>
</dbReference>
<dbReference type="STRING" id="1034943.BN59_03618"/>
<name>A0A078KY09_9GAMM</name>
<feature type="chain" id="PRO_5009744087" evidence="1">
    <location>
        <begin position="26"/>
        <end position="348"/>
    </location>
</feature>
<gene>
    <name evidence="2" type="ORF">BN59_03618</name>
</gene>
<dbReference type="RefSeq" id="WP_044012516.1">
    <property type="nucleotide sequence ID" value="NZ_CCVW01000004.1"/>
</dbReference>